<sequence>MAEIKEFRPSIKRVTKPEKPADVVDFEQAKKKEPFVFPDTESEELMETISGLIQKLFQDSTDKKRVVEQLRNLTNNLEQKLKK</sequence>
<evidence type="ECO:0000313" key="1">
    <source>
        <dbReference type="EMBL" id="OGM98292.1"/>
    </source>
</evidence>
<accession>A0A1F8EBW8</accession>
<evidence type="ECO:0000313" key="2">
    <source>
        <dbReference type="Proteomes" id="UP000176893"/>
    </source>
</evidence>
<comment type="caution">
    <text evidence="1">The sequence shown here is derived from an EMBL/GenBank/DDBJ whole genome shotgun (WGS) entry which is preliminary data.</text>
</comment>
<dbReference type="AlphaFoldDB" id="A0A1F8EBW8"/>
<organism evidence="1 2">
    <name type="scientific">Candidatus Yanofskybacteria bacterium RIFCSPHIGHO2_01_FULL_41_26</name>
    <dbReference type="NCBI Taxonomy" id="1802661"/>
    <lineage>
        <taxon>Bacteria</taxon>
        <taxon>Candidatus Yanofskyibacteriota</taxon>
    </lineage>
</organism>
<dbReference type="EMBL" id="MGJB01000017">
    <property type="protein sequence ID" value="OGM98292.1"/>
    <property type="molecule type" value="Genomic_DNA"/>
</dbReference>
<protein>
    <submittedName>
        <fullName evidence="1">Uncharacterized protein</fullName>
    </submittedName>
</protein>
<reference evidence="1 2" key="1">
    <citation type="journal article" date="2016" name="Nat. Commun.">
        <title>Thousands of microbial genomes shed light on interconnected biogeochemical processes in an aquifer system.</title>
        <authorList>
            <person name="Anantharaman K."/>
            <person name="Brown C.T."/>
            <person name="Hug L.A."/>
            <person name="Sharon I."/>
            <person name="Castelle C.J."/>
            <person name="Probst A.J."/>
            <person name="Thomas B.C."/>
            <person name="Singh A."/>
            <person name="Wilkins M.J."/>
            <person name="Karaoz U."/>
            <person name="Brodie E.L."/>
            <person name="Williams K.H."/>
            <person name="Hubbard S.S."/>
            <person name="Banfield J.F."/>
        </authorList>
    </citation>
    <scope>NUCLEOTIDE SEQUENCE [LARGE SCALE GENOMIC DNA]</scope>
</reference>
<name>A0A1F8EBW8_9BACT</name>
<dbReference type="STRING" id="1802661.A2649_03325"/>
<proteinExistence type="predicted"/>
<gene>
    <name evidence="1" type="ORF">A2649_03325</name>
</gene>
<dbReference type="Proteomes" id="UP000176893">
    <property type="component" value="Unassembled WGS sequence"/>
</dbReference>